<dbReference type="SUPFAM" id="SSF103473">
    <property type="entry name" value="MFS general substrate transporter"/>
    <property type="match status" value="1"/>
</dbReference>
<dbReference type="InterPro" id="IPR004752">
    <property type="entry name" value="AmpG_permease/AT-1"/>
</dbReference>
<name>A0A4R8J1F1_9GAMM</name>
<feature type="transmembrane region" description="Helical" evidence="6">
    <location>
        <begin position="420"/>
        <end position="442"/>
    </location>
</feature>
<feature type="transmembrane region" description="Helical" evidence="6">
    <location>
        <begin position="393"/>
        <end position="414"/>
    </location>
</feature>
<reference evidence="8 9" key="1">
    <citation type="submission" date="2019-03" db="EMBL/GenBank/DDBJ databases">
        <title>Genomic Encyclopedia of Type Strains, Phase IV (KMG-IV): sequencing the most valuable type-strain genomes for metagenomic binning, comparative biology and taxonomic classification.</title>
        <authorList>
            <person name="Goeker M."/>
        </authorList>
    </citation>
    <scope>NUCLEOTIDE SEQUENCE [LARGE SCALE GENOMIC DNA]</scope>
    <source>
        <strain evidence="8 9">DSM 16326</strain>
    </source>
</reference>
<dbReference type="Proteomes" id="UP000294914">
    <property type="component" value="Unassembled WGS sequence"/>
</dbReference>
<keyword evidence="3 6" id="KW-0812">Transmembrane</keyword>
<feature type="transmembrane region" description="Helical" evidence="6">
    <location>
        <begin position="58"/>
        <end position="81"/>
    </location>
</feature>
<dbReference type="EMBL" id="SOQX01000001">
    <property type="protein sequence ID" value="TDY04137.1"/>
    <property type="molecule type" value="Genomic_DNA"/>
</dbReference>
<dbReference type="NCBIfam" id="TIGR00901">
    <property type="entry name" value="2A0125"/>
    <property type="match status" value="1"/>
</dbReference>
<keyword evidence="9" id="KW-1185">Reference proteome</keyword>
<organism evidence="8 9">
    <name type="scientific">Thiohalophilus thiocyanatoxydans</name>
    <dbReference type="NCBI Taxonomy" id="381308"/>
    <lineage>
        <taxon>Bacteria</taxon>
        <taxon>Pseudomonadati</taxon>
        <taxon>Pseudomonadota</taxon>
        <taxon>Gammaproteobacteria</taxon>
        <taxon>Thiohalomonadales</taxon>
        <taxon>Thiohalophilaceae</taxon>
        <taxon>Thiohalophilus</taxon>
    </lineage>
</organism>
<keyword evidence="4 6" id="KW-1133">Transmembrane helix</keyword>
<dbReference type="InterPro" id="IPR020846">
    <property type="entry name" value="MFS_dom"/>
</dbReference>
<dbReference type="RefSeq" id="WP_243830687.1">
    <property type="nucleotide sequence ID" value="NZ_SOQX01000001.1"/>
</dbReference>
<feature type="transmembrane region" description="Helical" evidence="6">
    <location>
        <begin position="93"/>
        <end position="112"/>
    </location>
</feature>
<evidence type="ECO:0000256" key="4">
    <source>
        <dbReference type="ARBA" id="ARBA00022989"/>
    </source>
</evidence>
<dbReference type="GO" id="GO:0016020">
    <property type="term" value="C:membrane"/>
    <property type="evidence" value="ECO:0007669"/>
    <property type="project" value="UniProtKB-SubCell"/>
</dbReference>
<evidence type="ECO:0000256" key="1">
    <source>
        <dbReference type="ARBA" id="ARBA00004141"/>
    </source>
</evidence>
<dbReference type="Gene3D" id="1.20.1250.20">
    <property type="entry name" value="MFS general substrate transporter like domains"/>
    <property type="match status" value="2"/>
</dbReference>
<evidence type="ECO:0000313" key="9">
    <source>
        <dbReference type="Proteomes" id="UP000294914"/>
    </source>
</evidence>
<feature type="transmembrane region" description="Helical" evidence="6">
    <location>
        <begin position="267"/>
        <end position="289"/>
    </location>
</feature>
<dbReference type="PANTHER" id="PTHR12778:SF10">
    <property type="entry name" value="MAJOR FACILITATOR SUPERFAMILY DOMAIN-CONTAINING PROTEIN 3"/>
    <property type="match status" value="1"/>
</dbReference>
<feature type="transmembrane region" description="Helical" evidence="6">
    <location>
        <begin position="160"/>
        <end position="182"/>
    </location>
</feature>
<dbReference type="AlphaFoldDB" id="A0A4R8J1F1"/>
<gene>
    <name evidence="8" type="ORF">EDC23_0509</name>
</gene>
<evidence type="ECO:0000259" key="7">
    <source>
        <dbReference type="PROSITE" id="PS50850"/>
    </source>
</evidence>
<keyword evidence="5 6" id="KW-0472">Membrane</keyword>
<feature type="transmembrane region" description="Helical" evidence="6">
    <location>
        <begin position="194"/>
        <end position="213"/>
    </location>
</feature>
<comment type="subcellular location">
    <subcellularLocation>
        <location evidence="1">Membrane</location>
        <topology evidence="1">Multi-pass membrane protein</topology>
    </subcellularLocation>
</comment>
<proteinExistence type="predicted"/>
<dbReference type="InterPro" id="IPR036259">
    <property type="entry name" value="MFS_trans_sf"/>
</dbReference>
<dbReference type="PANTHER" id="PTHR12778">
    <property type="entry name" value="SOLUTE CARRIER FAMILY 33 ACETYL-COA TRANSPORTER -RELATED"/>
    <property type="match status" value="1"/>
</dbReference>
<evidence type="ECO:0000256" key="2">
    <source>
        <dbReference type="ARBA" id="ARBA00022448"/>
    </source>
</evidence>
<feature type="transmembrane region" description="Helical" evidence="6">
    <location>
        <begin position="118"/>
        <end position="139"/>
    </location>
</feature>
<evidence type="ECO:0000256" key="3">
    <source>
        <dbReference type="ARBA" id="ARBA00022692"/>
    </source>
</evidence>
<feature type="transmembrane region" description="Helical" evidence="6">
    <location>
        <begin position="233"/>
        <end position="255"/>
    </location>
</feature>
<protein>
    <submittedName>
        <fullName evidence="8">PAT family beta-lactamase induction signal transducer AmpG</fullName>
    </submittedName>
</protein>
<feature type="transmembrane region" description="Helical" evidence="6">
    <location>
        <begin position="21"/>
        <end position="46"/>
    </location>
</feature>
<evidence type="ECO:0000256" key="5">
    <source>
        <dbReference type="ARBA" id="ARBA00023136"/>
    </source>
</evidence>
<dbReference type="Pfam" id="PF07690">
    <property type="entry name" value="MFS_1"/>
    <property type="match status" value="2"/>
</dbReference>
<feature type="transmembrane region" description="Helical" evidence="6">
    <location>
        <begin position="326"/>
        <end position="348"/>
    </location>
</feature>
<comment type="caution">
    <text evidence="8">The sequence shown here is derived from an EMBL/GenBank/DDBJ whole genome shotgun (WGS) entry which is preliminary data.</text>
</comment>
<dbReference type="InterPro" id="IPR011701">
    <property type="entry name" value="MFS"/>
</dbReference>
<keyword evidence="2" id="KW-0813">Transport</keyword>
<feature type="transmembrane region" description="Helical" evidence="6">
    <location>
        <begin position="486"/>
        <end position="505"/>
    </location>
</feature>
<accession>A0A4R8J1F1</accession>
<sequence length="514" mass="56049">MSLPSLANWRNAVEVYRKPQAIAMLFLGFSAGLPLLLIFSSLSLWLREAGVERGAVTYFSWAALAYSFKFVWAPLIDTLPLPGLYTLLGRRRSWLLVAQLLIMTSIIMMGMTDPIDNLPMMALATVLLGLSAASQDIVIDAYRIESAGDKLQAALAAMYIAGYRVGMLASGAGALYLATWFGSDQTYSYQAWRLTYLCMAMLMMIGVMTTLLIKEPAPNQQREPYLHSNFDYLRFVLLFITVTGVFILAFLQLGVADAVKSSLREGLGFNGVLAAFFGQTVQIVVAVALSSITARGLILVHAVNREMVRSTYVDPVVDFFRRYAKLALWILLLVGFYRISDIVLGVISNVFYFDMGYTKEQIASINKVLGLVMALLGGFIGGLLTTRFGIMRMLLTGAILAAATNLLFMLLATLEPNVPMLALVIAADNLCAGLASAAFIAYLSSLTSISFTAVQYAIFSSLMTLFPKVLGGYSGGMVESLGYPGFFLLTALLGVPVIGLILYLMRREATRVDG</sequence>
<feature type="transmembrane region" description="Helical" evidence="6">
    <location>
        <begin position="368"/>
        <end position="386"/>
    </location>
</feature>
<feature type="domain" description="Major facilitator superfamily (MFS) profile" evidence="7">
    <location>
        <begin position="20"/>
        <end position="511"/>
    </location>
</feature>
<dbReference type="GO" id="GO:0022857">
    <property type="term" value="F:transmembrane transporter activity"/>
    <property type="evidence" value="ECO:0007669"/>
    <property type="project" value="InterPro"/>
</dbReference>
<evidence type="ECO:0000256" key="6">
    <source>
        <dbReference type="SAM" id="Phobius"/>
    </source>
</evidence>
<dbReference type="PROSITE" id="PS50850">
    <property type="entry name" value="MFS"/>
    <property type="match status" value="1"/>
</dbReference>
<evidence type="ECO:0000313" key="8">
    <source>
        <dbReference type="EMBL" id="TDY04137.1"/>
    </source>
</evidence>